<proteinExistence type="predicted"/>
<dbReference type="AlphaFoldDB" id="A0A5B7D8R7"/>
<dbReference type="Proteomes" id="UP000324222">
    <property type="component" value="Unassembled WGS sequence"/>
</dbReference>
<accession>A0A5B7D8R7</accession>
<organism evidence="1 2">
    <name type="scientific">Portunus trituberculatus</name>
    <name type="common">Swimming crab</name>
    <name type="synonym">Neptunus trituberculatus</name>
    <dbReference type="NCBI Taxonomy" id="210409"/>
    <lineage>
        <taxon>Eukaryota</taxon>
        <taxon>Metazoa</taxon>
        <taxon>Ecdysozoa</taxon>
        <taxon>Arthropoda</taxon>
        <taxon>Crustacea</taxon>
        <taxon>Multicrustacea</taxon>
        <taxon>Malacostraca</taxon>
        <taxon>Eumalacostraca</taxon>
        <taxon>Eucarida</taxon>
        <taxon>Decapoda</taxon>
        <taxon>Pleocyemata</taxon>
        <taxon>Brachyura</taxon>
        <taxon>Eubrachyura</taxon>
        <taxon>Portunoidea</taxon>
        <taxon>Portunidae</taxon>
        <taxon>Portuninae</taxon>
        <taxon>Portunus</taxon>
    </lineage>
</organism>
<evidence type="ECO:0000313" key="1">
    <source>
        <dbReference type="EMBL" id="MPC17617.1"/>
    </source>
</evidence>
<sequence>MVRQQSVGEYGLTVAVPYLNDPLNSLHPASHNTLIPYSAALQNTQSVHTAFRHLLWTAIPVSVAQYKEEV</sequence>
<protein>
    <submittedName>
        <fullName evidence="1">Uncharacterized protein</fullName>
    </submittedName>
</protein>
<gene>
    <name evidence="1" type="ORF">E2C01_010480</name>
</gene>
<evidence type="ECO:0000313" key="2">
    <source>
        <dbReference type="Proteomes" id="UP000324222"/>
    </source>
</evidence>
<name>A0A5B7D8R7_PORTR</name>
<keyword evidence="2" id="KW-1185">Reference proteome</keyword>
<dbReference type="EMBL" id="VSRR010000606">
    <property type="protein sequence ID" value="MPC17617.1"/>
    <property type="molecule type" value="Genomic_DNA"/>
</dbReference>
<comment type="caution">
    <text evidence="1">The sequence shown here is derived from an EMBL/GenBank/DDBJ whole genome shotgun (WGS) entry which is preliminary data.</text>
</comment>
<reference evidence="1 2" key="1">
    <citation type="submission" date="2019-05" db="EMBL/GenBank/DDBJ databases">
        <title>Another draft genome of Portunus trituberculatus and its Hox gene families provides insights of decapod evolution.</title>
        <authorList>
            <person name="Jeong J.-H."/>
            <person name="Song I."/>
            <person name="Kim S."/>
            <person name="Choi T."/>
            <person name="Kim D."/>
            <person name="Ryu S."/>
            <person name="Kim W."/>
        </authorList>
    </citation>
    <scope>NUCLEOTIDE SEQUENCE [LARGE SCALE GENOMIC DNA]</scope>
    <source>
        <tissue evidence="1">Muscle</tissue>
    </source>
</reference>